<evidence type="ECO:0000313" key="3">
    <source>
        <dbReference type="Proteomes" id="UP000678499"/>
    </source>
</evidence>
<reference evidence="2" key="1">
    <citation type="submission" date="2020-11" db="EMBL/GenBank/DDBJ databases">
        <authorList>
            <person name="Tran Van P."/>
        </authorList>
    </citation>
    <scope>NUCLEOTIDE SEQUENCE</scope>
</reference>
<evidence type="ECO:0000313" key="2">
    <source>
        <dbReference type="EMBL" id="CAD7278868.1"/>
    </source>
</evidence>
<feature type="signal peptide" evidence="1">
    <location>
        <begin position="1"/>
        <end position="26"/>
    </location>
</feature>
<keyword evidence="1" id="KW-0732">Signal</keyword>
<dbReference type="EMBL" id="OA883431">
    <property type="protein sequence ID" value="CAD7278868.1"/>
    <property type="molecule type" value="Genomic_DNA"/>
</dbReference>
<dbReference type="EMBL" id="CAJPEX010001394">
    <property type="protein sequence ID" value="CAG0919020.1"/>
    <property type="molecule type" value="Genomic_DNA"/>
</dbReference>
<gene>
    <name evidence="2" type="ORF">NMOB1V02_LOCUS6562</name>
</gene>
<protein>
    <submittedName>
        <fullName evidence="2">Uncharacterized protein</fullName>
    </submittedName>
</protein>
<feature type="chain" id="PRO_5036402983" evidence="1">
    <location>
        <begin position="27"/>
        <end position="164"/>
    </location>
</feature>
<accession>A0A7R9BNY7</accession>
<dbReference type="AlphaFoldDB" id="A0A7R9BNY7"/>
<evidence type="ECO:0000256" key="1">
    <source>
        <dbReference type="SAM" id="SignalP"/>
    </source>
</evidence>
<dbReference type="Proteomes" id="UP000678499">
    <property type="component" value="Unassembled WGS sequence"/>
</dbReference>
<keyword evidence="3" id="KW-1185">Reference proteome</keyword>
<sequence>MSLRLCQFLAVGLALLLVVDFRSSSAAPADVYVASNYQVLEFASHFVFTFPEARQRTLRFYYAKMNSEFTYENVRDAAVENVKNMTQPLDFEIGIIDNLIKVVDEAGKFMESLPADQHKAMVLCLHEVAIQEPLRAEKKGLQMASRLACEVKSKMLNQPADKCV</sequence>
<proteinExistence type="predicted"/>
<organism evidence="2">
    <name type="scientific">Notodromas monacha</name>
    <dbReference type="NCBI Taxonomy" id="399045"/>
    <lineage>
        <taxon>Eukaryota</taxon>
        <taxon>Metazoa</taxon>
        <taxon>Ecdysozoa</taxon>
        <taxon>Arthropoda</taxon>
        <taxon>Crustacea</taxon>
        <taxon>Oligostraca</taxon>
        <taxon>Ostracoda</taxon>
        <taxon>Podocopa</taxon>
        <taxon>Podocopida</taxon>
        <taxon>Cypridocopina</taxon>
        <taxon>Cypridoidea</taxon>
        <taxon>Cyprididae</taxon>
        <taxon>Notodromas</taxon>
    </lineage>
</organism>
<name>A0A7R9BNY7_9CRUS</name>